<keyword evidence="3" id="KW-1185">Reference proteome</keyword>
<dbReference type="OrthoDB" id="9787933at2"/>
<comment type="caution">
    <text evidence="2">The sequence shown here is derived from an EMBL/GenBank/DDBJ whole genome shotgun (WGS) entry which is preliminary data.</text>
</comment>
<accession>A0A4R4K8X4</accession>
<dbReference type="RefSeq" id="WP_132118829.1">
    <property type="nucleotide sequence ID" value="NZ_SMJU01000008.1"/>
</dbReference>
<dbReference type="PANTHER" id="PTHR46623:SF7">
    <property type="entry name" value="CARBOXYMETHYLENEBUTENOLIDASE"/>
    <property type="match status" value="1"/>
</dbReference>
<dbReference type="Proteomes" id="UP000295706">
    <property type="component" value="Unassembled WGS sequence"/>
</dbReference>
<dbReference type="Pfam" id="PF01738">
    <property type="entry name" value="DLH"/>
    <property type="match status" value="1"/>
</dbReference>
<reference evidence="2 3" key="1">
    <citation type="submission" date="2019-02" db="EMBL/GenBank/DDBJ databases">
        <title>Arundinibacter roseus gen. nov., sp. nov., a new member of the family Cytophagaceae.</title>
        <authorList>
            <person name="Szuroczki S."/>
            <person name="Khayer B."/>
            <person name="Sproer C."/>
            <person name="Toumi M."/>
            <person name="Szabo A."/>
            <person name="Felfoldi T."/>
            <person name="Schumann P."/>
            <person name="Toth E."/>
        </authorList>
    </citation>
    <scope>NUCLEOTIDE SEQUENCE [LARGE SCALE GENOMIC DNA]</scope>
    <source>
        <strain evidence="2 3">DMA-k-7a</strain>
    </source>
</reference>
<name>A0A4R4K8X4_9BACT</name>
<dbReference type="InterPro" id="IPR002925">
    <property type="entry name" value="Dienelactn_hydro"/>
</dbReference>
<dbReference type="InterPro" id="IPR029058">
    <property type="entry name" value="AB_hydrolase_fold"/>
</dbReference>
<evidence type="ECO:0000313" key="3">
    <source>
        <dbReference type="Proteomes" id="UP000295706"/>
    </source>
</evidence>
<gene>
    <name evidence="2" type="ORF">EZE20_14400</name>
</gene>
<dbReference type="GO" id="GO:0016787">
    <property type="term" value="F:hydrolase activity"/>
    <property type="evidence" value="ECO:0007669"/>
    <property type="project" value="UniProtKB-KW"/>
</dbReference>
<evidence type="ECO:0000313" key="2">
    <source>
        <dbReference type="EMBL" id="TDB64128.1"/>
    </source>
</evidence>
<dbReference type="AlphaFoldDB" id="A0A4R4K8X4"/>
<organism evidence="2 3">
    <name type="scientific">Arundinibacter roseus</name>
    <dbReference type="NCBI Taxonomy" id="2070510"/>
    <lineage>
        <taxon>Bacteria</taxon>
        <taxon>Pseudomonadati</taxon>
        <taxon>Bacteroidota</taxon>
        <taxon>Cytophagia</taxon>
        <taxon>Cytophagales</taxon>
        <taxon>Spirosomataceae</taxon>
        <taxon>Arundinibacter</taxon>
    </lineage>
</organism>
<protein>
    <submittedName>
        <fullName evidence="2">Dienelactone hydrolase</fullName>
    </submittedName>
</protein>
<dbReference type="PANTHER" id="PTHR46623">
    <property type="entry name" value="CARBOXYMETHYLENEBUTENOLIDASE-RELATED"/>
    <property type="match status" value="1"/>
</dbReference>
<dbReference type="InterPro" id="IPR051049">
    <property type="entry name" value="Dienelactone_hydrolase-like"/>
</dbReference>
<sequence length="291" mass="32034">MTKILALIPLFLISTFGIIFMPGQPDADSAPIPICHTILPETDGMKQFALDPAFQALHLTPLPLDYEGIGKKITFTAPDGKDASGYFIKAKKKSDKWLFVYQEWWGLNDYIRRQSDTFYKDLGEDVNVLALDMYDGQSTDNPQEAGKLMSGTSETRLTSIVQGGYAYAGTKAQVASVGWCFGGGWSLRSALLGGKNNVGSVMYYGMPTQDTEWLQTLNSDVLGLFATEQRISKEVIAQFDANMKKAGKTLTYKIFPGVHGFANPSNPKFDEAGAKEAYGMALSYLKKRLKV</sequence>
<proteinExistence type="predicted"/>
<evidence type="ECO:0000259" key="1">
    <source>
        <dbReference type="Pfam" id="PF01738"/>
    </source>
</evidence>
<keyword evidence="2" id="KW-0378">Hydrolase</keyword>
<dbReference type="EMBL" id="SMJU01000008">
    <property type="protein sequence ID" value="TDB64128.1"/>
    <property type="molecule type" value="Genomic_DNA"/>
</dbReference>
<dbReference type="SUPFAM" id="SSF53474">
    <property type="entry name" value="alpha/beta-Hydrolases"/>
    <property type="match status" value="1"/>
</dbReference>
<dbReference type="Gene3D" id="3.40.50.1820">
    <property type="entry name" value="alpha/beta hydrolase"/>
    <property type="match status" value="1"/>
</dbReference>
<feature type="domain" description="Dienelactone hydrolase" evidence="1">
    <location>
        <begin position="88"/>
        <end position="287"/>
    </location>
</feature>